<keyword evidence="2" id="KW-0418">Kinase</keyword>
<keyword evidence="1" id="KW-0472">Membrane</keyword>
<sequence length="107" mass="12118">MKPDPASKGVLIVVTGVYVTVTWLCVGNSVRLKWIANATTPALKEHFNKPYSVKRMSQGKFQLLYTTPQRAYILKGVDARRATFSMKYRLVETVFAMLQELKLSSFS</sequence>
<evidence type="ECO:0000313" key="2">
    <source>
        <dbReference type="EMBL" id="KOB57892.1"/>
    </source>
</evidence>
<dbReference type="EMBL" id="JTDY01010909">
    <property type="protein sequence ID" value="KOB57892.1"/>
    <property type="molecule type" value="Genomic_DNA"/>
</dbReference>
<name>A0A0L7K4K6_OPEBR</name>
<dbReference type="GO" id="GO:0016301">
    <property type="term" value="F:kinase activity"/>
    <property type="evidence" value="ECO:0007669"/>
    <property type="project" value="UniProtKB-KW"/>
</dbReference>
<reference evidence="2 3" key="1">
    <citation type="journal article" date="2015" name="Genome Biol. Evol.">
        <title>The genome of winter moth (Operophtera brumata) provides a genomic perspective on sexual dimorphism and phenology.</title>
        <authorList>
            <person name="Derks M.F."/>
            <person name="Smit S."/>
            <person name="Salis L."/>
            <person name="Schijlen E."/>
            <person name="Bossers A."/>
            <person name="Mateman C."/>
            <person name="Pijl A.S."/>
            <person name="de Ridder D."/>
            <person name="Groenen M.A."/>
            <person name="Visser M.E."/>
            <person name="Megens H.J."/>
        </authorList>
    </citation>
    <scope>NUCLEOTIDE SEQUENCE [LARGE SCALE GENOMIC DNA]</scope>
    <source>
        <strain evidence="2">WM2013NL</strain>
        <tissue evidence="2">Head and thorax</tissue>
    </source>
</reference>
<evidence type="ECO:0000256" key="1">
    <source>
        <dbReference type="SAM" id="Phobius"/>
    </source>
</evidence>
<feature type="transmembrane region" description="Helical" evidence="1">
    <location>
        <begin position="6"/>
        <end position="26"/>
    </location>
</feature>
<gene>
    <name evidence="2" type="ORF">OBRU01_25639</name>
</gene>
<dbReference type="AlphaFoldDB" id="A0A0L7K4K6"/>
<evidence type="ECO:0000313" key="3">
    <source>
        <dbReference type="Proteomes" id="UP000037510"/>
    </source>
</evidence>
<keyword evidence="2" id="KW-0808">Transferase</keyword>
<keyword evidence="1" id="KW-0812">Transmembrane</keyword>
<comment type="caution">
    <text evidence="2">The sequence shown here is derived from an EMBL/GenBank/DDBJ whole genome shotgun (WGS) entry which is preliminary data.</text>
</comment>
<organism evidence="2 3">
    <name type="scientific">Operophtera brumata</name>
    <name type="common">Winter moth</name>
    <name type="synonym">Phalaena brumata</name>
    <dbReference type="NCBI Taxonomy" id="104452"/>
    <lineage>
        <taxon>Eukaryota</taxon>
        <taxon>Metazoa</taxon>
        <taxon>Ecdysozoa</taxon>
        <taxon>Arthropoda</taxon>
        <taxon>Hexapoda</taxon>
        <taxon>Insecta</taxon>
        <taxon>Pterygota</taxon>
        <taxon>Neoptera</taxon>
        <taxon>Endopterygota</taxon>
        <taxon>Lepidoptera</taxon>
        <taxon>Glossata</taxon>
        <taxon>Ditrysia</taxon>
        <taxon>Geometroidea</taxon>
        <taxon>Geometridae</taxon>
        <taxon>Larentiinae</taxon>
        <taxon>Operophtera</taxon>
    </lineage>
</organism>
<keyword evidence="1" id="KW-1133">Transmembrane helix</keyword>
<accession>A0A0L7K4K6</accession>
<protein>
    <submittedName>
        <fullName evidence="2">Thymidylate kinase</fullName>
    </submittedName>
</protein>
<keyword evidence="3" id="KW-1185">Reference proteome</keyword>
<dbReference type="Proteomes" id="UP000037510">
    <property type="component" value="Unassembled WGS sequence"/>
</dbReference>
<proteinExistence type="predicted"/>